<dbReference type="EMBL" id="AFME02000265">
    <property type="protein sequence ID" value="EMG10290.1"/>
    <property type="molecule type" value="Genomic_DNA"/>
</dbReference>
<sequence length="248" mass="28599">MEENSESHKGKKRSFKRKFLIWLIPFFVVNLQRLIGLTSRRINIGDESIRKIRKEKKPYILSGWHTNVLYSPYLNRNERMAVLISESKDGDFINQVVHRFGNYSIRGSSSKGGSKALKALIVHLKKNFPAAITPDGPRGPALVVQPGLIAAAQVSQVPIVSFHYECTRQWIAEKTWDKHRIPKPFTTFVVSYGEPIYIPRNLDEKGFEEARLMVEKAMLENRQKSIDKAEELRKNNILKNKYLIFCSI</sequence>
<feature type="transmembrane region" description="Helical" evidence="1">
    <location>
        <begin position="19"/>
        <end position="35"/>
    </location>
</feature>
<dbReference type="BioCyc" id="LINT1001599:G11K9-2439-MONOMER"/>
<name>M3HC75_LEPIR</name>
<organism evidence="3 4">
    <name type="scientific">Leptospira interrogans serovar Grippotyphosa str. LT2186</name>
    <dbReference type="NCBI Taxonomy" id="1001599"/>
    <lineage>
        <taxon>Bacteria</taxon>
        <taxon>Pseudomonadati</taxon>
        <taxon>Spirochaetota</taxon>
        <taxon>Spirochaetia</taxon>
        <taxon>Leptospirales</taxon>
        <taxon>Leptospiraceae</taxon>
        <taxon>Leptospira</taxon>
    </lineage>
</organism>
<comment type="caution">
    <text evidence="3">The sequence shown here is derived from an EMBL/GenBank/DDBJ whole genome shotgun (WGS) entry which is preliminary data.</text>
</comment>
<dbReference type="Proteomes" id="UP000011776">
    <property type="component" value="Unassembled WGS sequence"/>
</dbReference>
<gene>
    <name evidence="3" type="ORF">LEP1GSC151_1385</name>
</gene>
<evidence type="ECO:0000313" key="3">
    <source>
        <dbReference type="EMBL" id="EMG10290.1"/>
    </source>
</evidence>
<feature type="domain" description="DUF374" evidence="2">
    <location>
        <begin position="73"/>
        <end position="141"/>
    </location>
</feature>
<dbReference type="AlphaFoldDB" id="M3HC75"/>
<evidence type="ECO:0000256" key="1">
    <source>
        <dbReference type="SAM" id="Phobius"/>
    </source>
</evidence>
<dbReference type="InterPro" id="IPR007172">
    <property type="entry name" value="DUF374"/>
</dbReference>
<reference evidence="3 4" key="1">
    <citation type="submission" date="2013-02" db="EMBL/GenBank/DDBJ databases">
        <authorList>
            <person name="Harkins D.M."/>
            <person name="Durkin A.S."/>
            <person name="Brinkac L.M."/>
            <person name="Haft D.H."/>
            <person name="Selengut J.D."/>
            <person name="Sanka R."/>
            <person name="DePew J."/>
            <person name="Purushe J."/>
            <person name="Tulsiani S.M."/>
            <person name="Graham G.C."/>
            <person name="Burns M.-A."/>
            <person name="Dohnt M.F."/>
            <person name="Smythe L.D."/>
            <person name="McKay D.B."/>
            <person name="Craig S.B."/>
            <person name="Vinetz J.M."/>
            <person name="Sutton G.G."/>
            <person name="Nierman W.C."/>
            <person name="Fouts D.E."/>
        </authorList>
    </citation>
    <scope>NUCLEOTIDE SEQUENCE [LARGE SCALE GENOMIC DNA]</scope>
    <source>
        <strain evidence="3 4">LT2186</strain>
    </source>
</reference>
<accession>M3HC75</accession>
<evidence type="ECO:0000259" key="2">
    <source>
        <dbReference type="Pfam" id="PF04028"/>
    </source>
</evidence>
<keyword evidence="1" id="KW-0812">Transmembrane</keyword>
<evidence type="ECO:0000313" key="4">
    <source>
        <dbReference type="Proteomes" id="UP000011776"/>
    </source>
</evidence>
<proteinExistence type="predicted"/>
<dbReference type="Pfam" id="PF04028">
    <property type="entry name" value="DUF374"/>
    <property type="match status" value="1"/>
</dbReference>
<dbReference type="CDD" id="cd07983">
    <property type="entry name" value="LPLAT_DUF374-like"/>
    <property type="match status" value="1"/>
</dbReference>
<keyword evidence="1" id="KW-1133">Transmembrane helix</keyword>
<protein>
    <submittedName>
        <fullName evidence="3">PF04028 domain protein</fullName>
    </submittedName>
</protein>
<keyword evidence="1" id="KW-0472">Membrane</keyword>